<evidence type="ECO:0000256" key="1">
    <source>
        <dbReference type="SAM" id="MobiDB-lite"/>
    </source>
</evidence>
<reference evidence="2" key="1">
    <citation type="submission" date="2025-08" db="UniProtKB">
        <authorList>
            <consortium name="RefSeq"/>
        </authorList>
    </citation>
    <scope>IDENTIFICATION</scope>
</reference>
<sequence length="420" mass="47664">MEEDEFIQVMHTRFTSIINELHSLGEIIPTNKLVRKILSVLPGSWESKVNAITEAKDLQKLTIGDLIGNLKTYEMKRKKDLERREPNEERNLVLKVVPTDSSSDESEMTYLTRRFQKMDHYKTNIDKAAKRNLFPDRKFKRRDVVDNMVKQALADWGDFSSESEGEDDQGYASTMVVDNEDESIIALMAKSDYEEDNEEDGNGGKGSHNKEDEDGEFTNAPGEAIDIANRKTDLMCQVKQSNIEDTAESPKGTEGPGMHILQFQDKTSKSDIALLEVFAQIFKNRQGTWFLRLREQGRSNMLKHEAEIVAGFVEFLKDGEIGKHVRNLVLKRNINFGFVIIKKGQIALSYAMSCFDDDKRSQGTGYGPDVIITCKESDSQGNINSRFVMIKKKRGKLISYGIFCFDDLPNSLEEPVVISS</sequence>
<dbReference type="PANTHER" id="PTHR34676:SF8">
    <property type="entry name" value="TRANSMEMBRANE PROTEIN"/>
    <property type="match status" value="1"/>
</dbReference>
<feature type="region of interest" description="Disordered" evidence="1">
    <location>
        <begin position="192"/>
        <end position="220"/>
    </location>
</feature>
<gene>
    <name evidence="2" type="primary">LOC107807176</name>
</gene>
<name>A0A1S4BDR3_TOBAC</name>
<dbReference type="RefSeq" id="XP_016486997.1">
    <property type="nucleotide sequence ID" value="XM_016631511.1"/>
</dbReference>
<dbReference type="KEGG" id="nta:107807176"/>
<dbReference type="AlphaFoldDB" id="A0A1S4BDR3"/>
<dbReference type="PaxDb" id="4097-A0A1S4BDR3"/>
<proteinExistence type="predicted"/>
<protein>
    <submittedName>
        <fullName evidence="2">Uncharacterized protein</fullName>
    </submittedName>
</protein>
<organism evidence="2">
    <name type="scientific">Nicotiana tabacum</name>
    <name type="common">Common tobacco</name>
    <dbReference type="NCBI Taxonomy" id="4097"/>
    <lineage>
        <taxon>Eukaryota</taxon>
        <taxon>Viridiplantae</taxon>
        <taxon>Streptophyta</taxon>
        <taxon>Embryophyta</taxon>
        <taxon>Tracheophyta</taxon>
        <taxon>Spermatophyta</taxon>
        <taxon>Magnoliopsida</taxon>
        <taxon>eudicotyledons</taxon>
        <taxon>Gunneridae</taxon>
        <taxon>Pentapetalae</taxon>
        <taxon>asterids</taxon>
        <taxon>lamiids</taxon>
        <taxon>Solanales</taxon>
        <taxon>Solanaceae</taxon>
        <taxon>Nicotianoideae</taxon>
        <taxon>Nicotianeae</taxon>
        <taxon>Nicotiana</taxon>
    </lineage>
</organism>
<evidence type="ECO:0000313" key="2">
    <source>
        <dbReference type="RefSeq" id="XP_016486997.1"/>
    </source>
</evidence>
<dbReference type="PANTHER" id="PTHR34676">
    <property type="entry name" value="DUF4219 DOMAIN-CONTAINING PROTEIN-RELATED"/>
    <property type="match status" value="1"/>
</dbReference>
<accession>A0A1S4BDR3</accession>
<dbReference type="Pfam" id="PF14223">
    <property type="entry name" value="Retrotran_gag_2"/>
    <property type="match status" value="1"/>
</dbReference>
<dbReference type="OrthoDB" id="1932348at2759"/>